<proteinExistence type="predicted"/>
<protein>
    <submittedName>
        <fullName evidence="1">Uncharacterized protein</fullName>
    </submittedName>
</protein>
<organism evidence="1 2">
    <name type="scientific">Candidatus Kaiserbacteria bacterium RIFOXYB1_FULL_46_14</name>
    <dbReference type="NCBI Taxonomy" id="1798531"/>
    <lineage>
        <taxon>Bacteria</taxon>
        <taxon>Candidatus Kaiseribacteriota</taxon>
    </lineage>
</organism>
<name>A0A1F6FJ38_9BACT</name>
<dbReference type="STRING" id="1798531.A2392_00510"/>
<dbReference type="EMBL" id="MFMS01000004">
    <property type="protein sequence ID" value="OGG85881.1"/>
    <property type="molecule type" value="Genomic_DNA"/>
</dbReference>
<sequence length="92" mass="10215">MGTTPKWEEIEMPLPNGNLLVFGEEINPADIDNHPFLAPRGRVRLAKNQVEAILDELTAEEINLLRSELEEALNPSSEKGLGKALLLYAVLH</sequence>
<reference evidence="1 2" key="1">
    <citation type="journal article" date="2016" name="Nat. Commun.">
        <title>Thousands of microbial genomes shed light on interconnected biogeochemical processes in an aquifer system.</title>
        <authorList>
            <person name="Anantharaman K."/>
            <person name="Brown C.T."/>
            <person name="Hug L.A."/>
            <person name="Sharon I."/>
            <person name="Castelle C.J."/>
            <person name="Probst A.J."/>
            <person name="Thomas B.C."/>
            <person name="Singh A."/>
            <person name="Wilkins M.J."/>
            <person name="Karaoz U."/>
            <person name="Brodie E.L."/>
            <person name="Williams K.H."/>
            <person name="Hubbard S.S."/>
            <person name="Banfield J.F."/>
        </authorList>
    </citation>
    <scope>NUCLEOTIDE SEQUENCE [LARGE SCALE GENOMIC DNA]</scope>
</reference>
<comment type="caution">
    <text evidence="1">The sequence shown here is derived from an EMBL/GenBank/DDBJ whole genome shotgun (WGS) entry which is preliminary data.</text>
</comment>
<accession>A0A1F6FJ38</accession>
<dbReference type="Proteomes" id="UP000177395">
    <property type="component" value="Unassembled WGS sequence"/>
</dbReference>
<gene>
    <name evidence="1" type="ORF">A2392_00510</name>
</gene>
<evidence type="ECO:0000313" key="1">
    <source>
        <dbReference type="EMBL" id="OGG85881.1"/>
    </source>
</evidence>
<dbReference type="AlphaFoldDB" id="A0A1F6FJ38"/>
<evidence type="ECO:0000313" key="2">
    <source>
        <dbReference type="Proteomes" id="UP000177395"/>
    </source>
</evidence>